<reference evidence="2" key="1">
    <citation type="submission" date="2023-06" db="EMBL/GenBank/DDBJ databases">
        <title>Genome-scale phylogeny and comparative genomics of the fungal order Sordariales.</title>
        <authorList>
            <consortium name="Lawrence Berkeley National Laboratory"/>
            <person name="Hensen N."/>
            <person name="Bonometti L."/>
            <person name="Westerberg I."/>
            <person name="Brannstrom I.O."/>
            <person name="Guillou S."/>
            <person name="Cros-Aarteil S."/>
            <person name="Calhoun S."/>
            <person name="Haridas S."/>
            <person name="Kuo A."/>
            <person name="Mondo S."/>
            <person name="Pangilinan J."/>
            <person name="Riley R."/>
            <person name="Labutti K."/>
            <person name="Andreopoulos B."/>
            <person name="Lipzen A."/>
            <person name="Chen C."/>
            <person name="Yanf M."/>
            <person name="Daum C."/>
            <person name="Ng V."/>
            <person name="Clum A."/>
            <person name="Steindorff A."/>
            <person name="Ohm R."/>
            <person name="Martin F."/>
            <person name="Silar P."/>
            <person name="Natvig D."/>
            <person name="Lalanne C."/>
            <person name="Gautier V."/>
            <person name="Ament-Velasquez S.L."/>
            <person name="Kruys A."/>
            <person name="Hutchinson M.I."/>
            <person name="Powell A.J."/>
            <person name="Barry K."/>
            <person name="Miller A.N."/>
            <person name="Grigoriev I.V."/>
            <person name="Debuchy R."/>
            <person name="Gladieux P."/>
            <person name="Thoren M.H."/>
            <person name="Johannesson H."/>
        </authorList>
    </citation>
    <scope>NUCLEOTIDE SEQUENCE</scope>
    <source>
        <strain evidence="2">8032-3</strain>
    </source>
</reference>
<comment type="caution">
    <text evidence="2">The sequence shown here is derived from an EMBL/GenBank/DDBJ whole genome shotgun (WGS) entry which is preliminary data.</text>
</comment>
<proteinExistence type="predicted"/>
<dbReference type="AlphaFoldDB" id="A0AAJ0FNV7"/>
<feature type="region of interest" description="Disordered" evidence="1">
    <location>
        <begin position="181"/>
        <end position="249"/>
    </location>
</feature>
<protein>
    <submittedName>
        <fullName evidence="2">Uncharacterized protein</fullName>
    </submittedName>
</protein>
<evidence type="ECO:0000313" key="3">
    <source>
        <dbReference type="Proteomes" id="UP001244011"/>
    </source>
</evidence>
<name>A0AAJ0FNV7_9PEZI</name>
<accession>A0AAJ0FNV7</accession>
<gene>
    <name evidence="2" type="ORF">QBC33DRAFT_513137</name>
</gene>
<organism evidence="2 3">
    <name type="scientific">Phialemonium atrogriseum</name>
    <dbReference type="NCBI Taxonomy" id="1093897"/>
    <lineage>
        <taxon>Eukaryota</taxon>
        <taxon>Fungi</taxon>
        <taxon>Dikarya</taxon>
        <taxon>Ascomycota</taxon>
        <taxon>Pezizomycotina</taxon>
        <taxon>Sordariomycetes</taxon>
        <taxon>Sordariomycetidae</taxon>
        <taxon>Cephalothecales</taxon>
        <taxon>Cephalothecaceae</taxon>
        <taxon>Phialemonium</taxon>
    </lineage>
</organism>
<dbReference type="RefSeq" id="XP_060285861.1">
    <property type="nucleotide sequence ID" value="XM_060425960.1"/>
</dbReference>
<dbReference type="Proteomes" id="UP001244011">
    <property type="component" value="Unassembled WGS sequence"/>
</dbReference>
<evidence type="ECO:0000313" key="2">
    <source>
        <dbReference type="EMBL" id="KAK1769648.1"/>
    </source>
</evidence>
<evidence type="ECO:0000256" key="1">
    <source>
        <dbReference type="SAM" id="MobiDB-lite"/>
    </source>
</evidence>
<dbReference type="EMBL" id="MU839002">
    <property type="protein sequence ID" value="KAK1769648.1"/>
    <property type="molecule type" value="Genomic_DNA"/>
</dbReference>
<dbReference type="GeneID" id="85309147"/>
<sequence length="433" mass="47887">MEKRKGPETTLVELLGGSDFVLVVEGPRTVSNADHALKRRVDTRLTQDSFRNNLTSRMLDEQANNGTDKALIDVGLENDVRLEDDVGLVRRVLRNANCTAAFGRRLALVGEACRTPAEMSASMLESVGFAQGSNIVVGRMPRVPVLVLFRSLEEWRSPVHDLHNKLLSPQDPLHCMILSTTRPSPQDDWHKTVPPRPSLKSLCQDSPPQDPPQAHWHKTIRCKFLSQDPPPQGSPLQGSSPQDFHHKTLPPNLQLNTHMAPAKEMTQIAPVRNWALAYCWQTRTGVKPQAIALCRSGTGVLWQPGGPVPHMEAVIAPVGTGKRSPFGLRMLHMLCVWVKSYPNLNFKVDIYPRLVNARRARLAKGKRLGPVDNAVFADPRIATRAGLKPQDITSAALDWELFLVLVPAPILPHAKEKGPGGIDEFKKQLAIAL</sequence>
<keyword evidence="3" id="KW-1185">Reference proteome</keyword>